<feature type="coiled-coil region" evidence="7">
    <location>
        <begin position="155"/>
        <end position="182"/>
    </location>
</feature>
<sequence length="815" mass="86406">MSFQALNAALSGLRVAQQQLTVISNNVSNATTPGYTRKILPQTTQVIDSTGDIIGVQSETMIRKVDMNLEKELWTQVSSVSELSTKATYLDTIEKFHGVTNKESSIAAEIADLKDSFSALSDSPSDGFLQQATLAQAQTVAQKLNDFGKLITDQRNNAQDEMEETVNRINTLLESIANLNSQIKGAANLSRSTAGLEDHRDEAIKELSGLIGITSFSRGDGVLVIQTVTGVQLTDERPTEVFFNPSVIGPSTTYPGSVAGIYVGGDPAKNPRAVDITPTNVSGKLGALIDLRDNTLVQYQAQADEVAHKLAVRMDAQGLRLFTDQTGAVPSDAPPDLSTNPPTPVAYVGFATIIRVNQNIVNDVSLIQQGTYNSDVSIPTASNEVIRRVIEFGFGETNYQQATGTTDLNLTAPATDLQQWLGLYSRNNVVGGIDLASFAQIDDAAAGGNDIADQLQEFFPNWPNDDSFRITLEEPRLGLGPVNFDIDLSDAGTNFPIGSPGVNNALDQIIAEINSQITAAALPAGLTTTATKNTNGQLSIQSRANVQLSATGFTNAMTATGFGALGFTEASYTTEDPYFDIQVGTGELYRITVEPGETVTDLVAKLEFNPLTQTGVPGLYVDYDAVAGTISLRPGMDDTNGGPNFGGDIRIISGPGTTTGAVNPVLAALPAGVGLVSALFGSYTVNGTSVLESSPIQNVAYQSETYAGSGVYVGFRRNFLGPEANMNSDILTDGSIIDFGQKMVNAQAQDVIENASAQGDATSLHDLLSERFLNETGVNIDEELSTLIVIQTAYAAAARAVTAADEMFQELLNSI</sequence>
<dbReference type="GO" id="GO:0005576">
    <property type="term" value="C:extracellular region"/>
    <property type="evidence" value="ECO:0007669"/>
    <property type="project" value="UniProtKB-SubCell"/>
</dbReference>
<evidence type="ECO:0000259" key="8">
    <source>
        <dbReference type="Pfam" id="PF00460"/>
    </source>
</evidence>
<evidence type="ECO:0000256" key="6">
    <source>
        <dbReference type="ARBA" id="ARBA00023143"/>
    </source>
</evidence>
<evidence type="ECO:0000313" key="12">
    <source>
        <dbReference type="Proteomes" id="UP000249417"/>
    </source>
</evidence>
<dbReference type="Pfam" id="PF00460">
    <property type="entry name" value="Flg_bb_rod"/>
    <property type="match status" value="1"/>
</dbReference>
<comment type="caution">
    <text evidence="11">The sequence shown here is derived from an EMBL/GenBank/DDBJ whole genome shotgun (WGS) entry which is preliminary data.</text>
</comment>
<evidence type="ECO:0000256" key="5">
    <source>
        <dbReference type="ARBA" id="ARBA00022525"/>
    </source>
</evidence>
<dbReference type="Proteomes" id="UP000249417">
    <property type="component" value="Unassembled WGS sequence"/>
</dbReference>
<evidence type="ECO:0000256" key="1">
    <source>
        <dbReference type="ARBA" id="ARBA00004365"/>
    </source>
</evidence>
<keyword evidence="11" id="KW-0966">Cell projection</keyword>
<reference evidence="11 12" key="1">
    <citation type="submission" date="2017-08" db="EMBL/GenBank/DDBJ databases">
        <title>Infants hospitalized years apart are colonized by the same room-sourced microbial strains.</title>
        <authorList>
            <person name="Brooks B."/>
            <person name="Olm M.R."/>
            <person name="Firek B.A."/>
            <person name="Baker R."/>
            <person name="Thomas B.C."/>
            <person name="Morowitz M.J."/>
            <person name="Banfield J.F."/>
        </authorList>
    </citation>
    <scope>NUCLEOTIDE SEQUENCE [LARGE SCALE GENOMIC DNA]</scope>
    <source>
        <strain evidence="11">S2_005_002_R2_29</strain>
    </source>
</reference>
<keyword evidence="11" id="KW-0282">Flagellum</keyword>
<dbReference type="GO" id="GO:0005198">
    <property type="term" value="F:structural molecule activity"/>
    <property type="evidence" value="ECO:0007669"/>
    <property type="project" value="InterPro"/>
</dbReference>
<keyword evidence="5" id="KW-0964">Secreted</keyword>
<dbReference type="PANTHER" id="PTHR30033:SF2">
    <property type="entry name" value="FLAGELLAR HOOK PROTEIN"/>
    <property type="match status" value="1"/>
</dbReference>
<evidence type="ECO:0000256" key="2">
    <source>
        <dbReference type="ARBA" id="ARBA00004613"/>
    </source>
</evidence>
<protein>
    <recommendedName>
        <fullName evidence="4">Flagellar hook-associated protein 1</fullName>
    </recommendedName>
</protein>
<dbReference type="Pfam" id="PF22638">
    <property type="entry name" value="FlgK_D1"/>
    <property type="match status" value="1"/>
</dbReference>
<dbReference type="InterPro" id="IPR001444">
    <property type="entry name" value="Flag_bb_rod_N"/>
</dbReference>
<keyword evidence="7" id="KW-0175">Coiled coil</keyword>
<accession>A0A2W5NEE1</accession>
<evidence type="ECO:0000259" key="9">
    <source>
        <dbReference type="Pfam" id="PF06429"/>
    </source>
</evidence>
<dbReference type="InterPro" id="IPR010930">
    <property type="entry name" value="Flg_bb/hook_C_dom"/>
</dbReference>
<keyword evidence="11" id="KW-0969">Cilium</keyword>
<feature type="domain" description="Flagellar basal-body/hook protein C-terminal" evidence="9">
    <location>
        <begin position="772"/>
        <end position="813"/>
    </location>
</feature>
<keyword evidence="6" id="KW-0975">Bacterial flagellum</keyword>
<dbReference type="EMBL" id="QFQB01000001">
    <property type="protein sequence ID" value="PZQ49125.1"/>
    <property type="molecule type" value="Genomic_DNA"/>
</dbReference>
<dbReference type="GO" id="GO:0009424">
    <property type="term" value="C:bacterial-type flagellum hook"/>
    <property type="evidence" value="ECO:0007669"/>
    <property type="project" value="InterPro"/>
</dbReference>
<dbReference type="InterPro" id="IPR002371">
    <property type="entry name" value="FlgK"/>
</dbReference>
<feature type="domain" description="Flagellar basal body rod protein N-terminal" evidence="8">
    <location>
        <begin position="6"/>
        <end position="36"/>
    </location>
</feature>
<dbReference type="PANTHER" id="PTHR30033">
    <property type="entry name" value="FLAGELLAR HOOK-ASSOCIATED PROTEIN 1"/>
    <property type="match status" value="1"/>
</dbReference>
<evidence type="ECO:0000256" key="7">
    <source>
        <dbReference type="SAM" id="Coils"/>
    </source>
</evidence>
<evidence type="ECO:0000256" key="4">
    <source>
        <dbReference type="ARBA" id="ARBA00016244"/>
    </source>
</evidence>
<evidence type="ECO:0000259" key="10">
    <source>
        <dbReference type="Pfam" id="PF22638"/>
    </source>
</evidence>
<name>A0A2W5NEE1_9BACT</name>
<evidence type="ECO:0000313" key="11">
    <source>
        <dbReference type="EMBL" id="PZQ49125.1"/>
    </source>
</evidence>
<comment type="similarity">
    <text evidence="3">Belongs to the flagella basal body rod proteins family.</text>
</comment>
<organism evidence="11 12">
    <name type="scientific">Micavibrio aeruginosavorus</name>
    <dbReference type="NCBI Taxonomy" id="349221"/>
    <lineage>
        <taxon>Bacteria</taxon>
        <taxon>Pseudomonadati</taxon>
        <taxon>Bdellovibrionota</taxon>
        <taxon>Bdellovibrionia</taxon>
        <taxon>Bdellovibrionales</taxon>
        <taxon>Pseudobdellovibrionaceae</taxon>
        <taxon>Micavibrio</taxon>
    </lineage>
</organism>
<evidence type="ECO:0000256" key="3">
    <source>
        <dbReference type="ARBA" id="ARBA00009677"/>
    </source>
</evidence>
<comment type="subcellular location">
    <subcellularLocation>
        <location evidence="1">Bacterial flagellum</location>
    </subcellularLocation>
    <subcellularLocation>
        <location evidence="2">Secreted</location>
    </subcellularLocation>
</comment>
<dbReference type="InterPro" id="IPR053927">
    <property type="entry name" value="FlgK_helical"/>
</dbReference>
<dbReference type="AlphaFoldDB" id="A0A2W5NEE1"/>
<gene>
    <name evidence="11" type="primary">flgK</name>
    <name evidence="11" type="ORF">DI551_00295</name>
</gene>
<proteinExistence type="inferred from homology"/>
<dbReference type="GO" id="GO:0044780">
    <property type="term" value="P:bacterial-type flagellum assembly"/>
    <property type="evidence" value="ECO:0007669"/>
    <property type="project" value="InterPro"/>
</dbReference>
<dbReference type="NCBIfam" id="TIGR02492">
    <property type="entry name" value="flgK_ends"/>
    <property type="match status" value="1"/>
</dbReference>
<dbReference type="Pfam" id="PF06429">
    <property type="entry name" value="Flg_bbr_C"/>
    <property type="match status" value="1"/>
</dbReference>
<feature type="domain" description="Flagellar hook-associated protein FlgK helical" evidence="10">
    <location>
        <begin position="101"/>
        <end position="317"/>
    </location>
</feature>